<dbReference type="Proteomes" id="UP001060085">
    <property type="component" value="Linkage Group LG02"/>
</dbReference>
<gene>
    <name evidence="1" type="ORF">M9H77_06766</name>
</gene>
<accession>A0ACC0BT48</accession>
<name>A0ACC0BT48_CATRO</name>
<organism evidence="1 2">
    <name type="scientific">Catharanthus roseus</name>
    <name type="common">Madagascar periwinkle</name>
    <name type="synonym">Vinca rosea</name>
    <dbReference type="NCBI Taxonomy" id="4058"/>
    <lineage>
        <taxon>Eukaryota</taxon>
        <taxon>Viridiplantae</taxon>
        <taxon>Streptophyta</taxon>
        <taxon>Embryophyta</taxon>
        <taxon>Tracheophyta</taxon>
        <taxon>Spermatophyta</taxon>
        <taxon>Magnoliopsida</taxon>
        <taxon>eudicotyledons</taxon>
        <taxon>Gunneridae</taxon>
        <taxon>Pentapetalae</taxon>
        <taxon>asterids</taxon>
        <taxon>lamiids</taxon>
        <taxon>Gentianales</taxon>
        <taxon>Apocynaceae</taxon>
        <taxon>Rauvolfioideae</taxon>
        <taxon>Vinceae</taxon>
        <taxon>Catharanthinae</taxon>
        <taxon>Catharanthus</taxon>
    </lineage>
</organism>
<proteinExistence type="predicted"/>
<keyword evidence="2" id="KW-1185">Reference proteome</keyword>
<dbReference type="EMBL" id="CM044702">
    <property type="protein sequence ID" value="KAI5675816.1"/>
    <property type="molecule type" value="Genomic_DNA"/>
</dbReference>
<comment type="caution">
    <text evidence="1">The sequence shown here is derived from an EMBL/GenBank/DDBJ whole genome shotgun (WGS) entry which is preliminary data.</text>
</comment>
<evidence type="ECO:0000313" key="1">
    <source>
        <dbReference type="EMBL" id="KAI5675816.1"/>
    </source>
</evidence>
<reference evidence="2" key="1">
    <citation type="journal article" date="2023" name="Nat. Plants">
        <title>Single-cell RNA sequencing provides a high-resolution roadmap for understanding the multicellular compartmentation of specialized metabolism.</title>
        <authorList>
            <person name="Sun S."/>
            <person name="Shen X."/>
            <person name="Li Y."/>
            <person name="Li Y."/>
            <person name="Wang S."/>
            <person name="Li R."/>
            <person name="Zhang H."/>
            <person name="Shen G."/>
            <person name="Guo B."/>
            <person name="Wei J."/>
            <person name="Xu J."/>
            <person name="St-Pierre B."/>
            <person name="Chen S."/>
            <person name="Sun C."/>
        </authorList>
    </citation>
    <scope>NUCLEOTIDE SEQUENCE [LARGE SCALE GENOMIC DNA]</scope>
</reference>
<protein>
    <submittedName>
        <fullName evidence="1">Uncharacterized protein</fullName>
    </submittedName>
</protein>
<evidence type="ECO:0000313" key="2">
    <source>
        <dbReference type="Proteomes" id="UP001060085"/>
    </source>
</evidence>
<sequence length="154" mass="17685">MEVVDNCEVILPNWSVRMKRRKTSMGKDKEVEEVKIMLSGIETITNLSWGQLIDGFALALFQLAFSHPHFNKGQEYIWIPLLPVIKSYDSFSFERFMTKLKLYLNLQGGVVKIELDLHEESHEIDIVKDRMVGTINDVYAPQEAMKCFVGSSKA</sequence>